<reference evidence="1 2" key="1">
    <citation type="submission" date="2023-07" db="EMBL/GenBank/DDBJ databases">
        <title>Sequencing the genomes of 1000 actinobacteria strains.</title>
        <authorList>
            <person name="Klenk H.-P."/>
        </authorList>
    </citation>
    <scope>NUCLEOTIDE SEQUENCE [LARGE SCALE GENOMIC DNA]</scope>
    <source>
        <strain evidence="1 2">GD13</strain>
    </source>
</reference>
<dbReference type="EMBL" id="JAUSQM010000001">
    <property type="protein sequence ID" value="MDP9820642.1"/>
    <property type="molecule type" value="Genomic_DNA"/>
</dbReference>
<dbReference type="Proteomes" id="UP001240447">
    <property type="component" value="Unassembled WGS sequence"/>
</dbReference>
<evidence type="ECO:0000313" key="1">
    <source>
        <dbReference type="EMBL" id="MDP9820642.1"/>
    </source>
</evidence>
<proteinExistence type="predicted"/>
<evidence type="ECO:0000313" key="2">
    <source>
        <dbReference type="Proteomes" id="UP001240447"/>
    </source>
</evidence>
<organism evidence="1 2">
    <name type="scientific">Nocardioides massiliensis</name>
    <dbReference type="NCBI Taxonomy" id="1325935"/>
    <lineage>
        <taxon>Bacteria</taxon>
        <taxon>Bacillati</taxon>
        <taxon>Actinomycetota</taxon>
        <taxon>Actinomycetes</taxon>
        <taxon>Propionibacteriales</taxon>
        <taxon>Nocardioidaceae</taxon>
        <taxon>Nocardioides</taxon>
    </lineage>
</organism>
<sequence length="50" mass="5468">MAIGGSGLSRELQNELGSAYRVHYHFTFAGGRDKWMPLVEDAPCPGWTAS</sequence>
<gene>
    <name evidence="1" type="ORF">J2S59_000451</name>
</gene>
<accession>A0ABT9NJQ1</accession>
<name>A0ABT9NJQ1_9ACTN</name>
<keyword evidence="2" id="KW-1185">Reference proteome</keyword>
<protein>
    <submittedName>
        <fullName evidence="1">Uncharacterized protein</fullName>
    </submittedName>
</protein>
<comment type="caution">
    <text evidence="1">The sequence shown here is derived from an EMBL/GenBank/DDBJ whole genome shotgun (WGS) entry which is preliminary data.</text>
</comment>